<dbReference type="FunFam" id="3.40.50.300:FF:001447">
    <property type="entry name" value="Ras-related protein Rab-1B"/>
    <property type="match status" value="1"/>
</dbReference>
<name>A0A8X7NM53_CANPA</name>
<dbReference type="GO" id="GO:0032889">
    <property type="term" value="P:regulation of vacuole fusion, non-autophagic"/>
    <property type="evidence" value="ECO:0007669"/>
    <property type="project" value="TreeGrafter"/>
</dbReference>
<dbReference type="GO" id="GO:0005525">
    <property type="term" value="F:GTP binding"/>
    <property type="evidence" value="ECO:0007669"/>
    <property type="project" value="UniProtKB-KW"/>
</dbReference>
<dbReference type="PANTHER" id="PTHR47981:SF20">
    <property type="entry name" value="RAS-RELATED PROTEIN RAB-7A"/>
    <property type="match status" value="1"/>
</dbReference>
<comment type="similarity">
    <text evidence="1">Belongs to the small GTPase superfamily. Rab family.</text>
</comment>
<dbReference type="PRINTS" id="PR00449">
    <property type="entry name" value="RASTRNSFRMNG"/>
</dbReference>
<accession>A0A8X7NM53</accession>
<dbReference type="NCBIfam" id="TIGR00231">
    <property type="entry name" value="small_GTP"/>
    <property type="match status" value="1"/>
</dbReference>
<dbReference type="SMART" id="SM00175">
    <property type="entry name" value="RAB"/>
    <property type="match status" value="1"/>
</dbReference>
<keyword evidence="3" id="KW-0547">Nucleotide-binding</keyword>
<dbReference type="OrthoDB" id="9989112at2759"/>
<proteinExistence type="inferred from homology"/>
<evidence type="ECO:0000256" key="5">
    <source>
        <dbReference type="ARBA" id="ARBA00023289"/>
    </source>
</evidence>
<dbReference type="PROSITE" id="PS51419">
    <property type="entry name" value="RAB"/>
    <property type="match status" value="1"/>
</dbReference>
<dbReference type="PROSITE" id="PS51421">
    <property type="entry name" value="RAS"/>
    <property type="match status" value="1"/>
</dbReference>
<dbReference type="InterPro" id="IPR027417">
    <property type="entry name" value="P-loop_NTPase"/>
</dbReference>
<dbReference type="PANTHER" id="PTHR47981">
    <property type="entry name" value="RAB FAMILY"/>
    <property type="match status" value="1"/>
</dbReference>
<dbReference type="PROSITE" id="PS51420">
    <property type="entry name" value="RHO"/>
    <property type="match status" value="1"/>
</dbReference>
<dbReference type="SUPFAM" id="SSF52540">
    <property type="entry name" value="P-loop containing nucleoside triphosphate hydrolases"/>
    <property type="match status" value="1"/>
</dbReference>
<evidence type="ECO:0000313" key="6">
    <source>
        <dbReference type="EMBL" id="KAF6057332.1"/>
    </source>
</evidence>
<organism evidence="6 7">
    <name type="scientific">Candida parapsilosis</name>
    <name type="common">Yeast</name>
    <dbReference type="NCBI Taxonomy" id="5480"/>
    <lineage>
        <taxon>Eukaryota</taxon>
        <taxon>Fungi</taxon>
        <taxon>Dikarya</taxon>
        <taxon>Ascomycota</taxon>
        <taxon>Saccharomycotina</taxon>
        <taxon>Pichiomycetes</taxon>
        <taxon>Debaryomycetaceae</taxon>
        <taxon>Candida/Lodderomyces clade</taxon>
        <taxon>Candida</taxon>
    </lineage>
</organism>
<evidence type="ECO:0000313" key="7">
    <source>
        <dbReference type="Proteomes" id="UP000590412"/>
    </source>
</evidence>
<dbReference type="EMBL" id="JABWAB010000003">
    <property type="protein sequence ID" value="KAF6057332.1"/>
    <property type="molecule type" value="Genomic_DNA"/>
</dbReference>
<dbReference type="AlphaFoldDB" id="A0A8X7NM53"/>
<dbReference type="InterPro" id="IPR005225">
    <property type="entry name" value="Small_GTP-bd"/>
</dbReference>
<dbReference type="SMART" id="SM00173">
    <property type="entry name" value="RAS"/>
    <property type="match status" value="1"/>
</dbReference>
<dbReference type="SMART" id="SM00174">
    <property type="entry name" value="RHO"/>
    <property type="match status" value="1"/>
</dbReference>
<keyword evidence="5" id="KW-0449">Lipoprotein</keyword>
<protein>
    <submittedName>
        <fullName evidence="6">Ras family protein</fullName>
    </submittedName>
</protein>
<keyword evidence="2" id="KW-0488">Methylation</keyword>
<dbReference type="Proteomes" id="UP000590412">
    <property type="component" value="Unassembled WGS sequence"/>
</dbReference>
<reference evidence="6" key="1">
    <citation type="submission" date="2020-03" db="EMBL/GenBank/DDBJ databases">
        <title>FDA dAtabase for Regulatory Grade micrObial Sequences (FDA-ARGOS): Supporting development and validation of Infectious Disease Dx tests.</title>
        <authorList>
            <person name="Campos J."/>
            <person name="Goldberg B."/>
            <person name="Tallon L."/>
            <person name="Sadzewicz L."/>
            <person name="Vavikolanu K."/>
            <person name="Mehta A."/>
            <person name="Aluvathingal J."/>
            <person name="Nadendla S."/>
            <person name="Nandy P."/>
            <person name="Geyer C."/>
            <person name="Yan Y."/>
            <person name="Sichtig H."/>
        </authorList>
    </citation>
    <scope>NUCLEOTIDE SEQUENCE [LARGE SCALE GENOMIC DNA]</scope>
    <source>
        <strain evidence="6">FDAARGOS_652</strain>
    </source>
</reference>
<keyword evidence="5" id="KW-0636">Prenylation</keyword>
<evidence type="ECO:0000256" key="1">
    <source>
        <dbReference type="ARBA" id="ARBA00006270"/>
    </source>
</evidence>
<evidence type="ECO:0000256" key="3">
    <source>
        <dbReference type="ARBA" id="ARBA00022741"/>
    </source>
</evidence>
<sequence length="246" mass="27712">MARIPSDASTQQTSLTTPTLKVVLLGDSGVGKTCLRSQFVHHIFTNAYKATIGGDYLTTTIQLPPKTDETTPSDETSSMNEPLERVNLQIWDTAGQERFNSISQAFYRGTDVCVLCYDITNYESVLSLKDWFDQFMQHCHVSHPGVIIVGNKTDRGRDRVVDKEEIEDIITNTASETNIGDYVYDWKSDLIEVSAKQLQAVEALFIRVGELGKTILSGADYERQKLQDFDNIELREMNKDPKRCAC</sequence>
<dbReference type="GO" id="GO:0003924">
    <property type="term" value="F:GTPase activity"/>
    <property type="evidence" value="ECO:0007669"/>
    <property type="project" value="InterPro"/>
</dbReference>
<dbReference type="Gene3D" id="3.40.50.300">
    <property type="entry name" value="P-loop containing nucleotide triphosphate hydrolases"/>
    <property type="match status" value="1"/>
</dbReference>
<dbReference type="InterPro" id="IPR001806">
    <property type="entry name" value="Small_GTPase"/>
</dbReference>
<dbReference type="GO" id="GO:0005770">
    <property type="term" value="C:late endosome"/>
    <property type="evidence" value="ECO:0007669"/>
    <property type="project" value="TreeGrafter"/>
</dbReference>
<evidence type="ECO:0000256" key="2">
    <source>
        <dbReference type="ARBA" id="ARBA00022481"/>
    </source>
</evidence>
<gene>
    <name evidence="6" type="ORF">FOB60_001887</name>
</gene>
<dbReference type="CDD" id="cd00154">
    <property type="entry name" value="Rab"/>
    <property type="match status" value="1"/>
</dbReference>
<evidence type="ECO:0000256" key="4">
    <source>
        <dbReference type="ARBA" id="ARBA00023134"/>
    </source>
</evidence>
<keyword evidence="4" id="KW-0342">GTP-binding</keyword>
<dbReference type="Pfam" id="PF00071">
    <property type="entry name" value="Ras"/>
    <property type="match status" value="1"/>
</dbReference>
<comment type="caution">
    <text evidence="6">The sequence shown here is derived from an EMBL/GenBank/DDBJ whole genome shotgun (WGS) entry which is preliminary data.</text>
</comment>
<dbReference type="GO" id="GO:0000329">
    <property type="term" value="C:fungal-type vacuole membrane"/>
    <property type="evidence" value="ECO:0007669"/>
    <property type="project" value="TreeGrafter"/>
</dbReference>